<dbReference type="Proteomes" id="UP000271162">
    <property type="component" value="Unassembled WGS sequence"/>
</dbReference>
<name>A0A0N4YIS1_NIPBR</name>
<proteinExistence type="predicted"/>
<dbReference type="WBParaSite" id="NBR_0001682401-mRNA-1">
    <property type="protein sequence ID" value="NBR_0001682401-mRNA-1"/>
    <property type="gene ID" value="NBR_0001682401"/>
</dbReference>
<organism evidence="3">
    <name type="scientific">Nippostrongylus brasiliensis</name>
    <name type="common">Rat hookworm</name>
    <dbReference type="NCBI Taxonomy" id="27835"/>
    <lineage>
        <taxon>Eukaryota</taxon>
        <taxon>Metazoa</taxon>
        <taxon>Ecdysozoa</taxon>
        <taxon>Nematoda</taxon>
        <taxon>Chromadorea</taxon>
        <taxon>Rhabditida</taxon>
        <taxon>Rhabditina</taxon>
        <taxon>Rhabditomorpha</taxon>
        <taxon>Strongyloidea</taxon>
        <taxon>Heligmosomidae</taxon>
        <taxon>Nippostrongylus</taxon>
    </lineage>
</organism>
<reference evidence="3" key="1">
    <citation type="submission" date="2017-02" db="UniProtKB">
        <authorList>
            <consortium name="WormBaseParasite"/>
        </authorList>
    </citation>
    <scope>IDENTIFICATION</scope>
</reference>
<keyword evidence="2" id="KW-1185">Reference proteome</keyword>
<evidence type="ECO:0000313" key="3">
    <source>
        <dbReference type="WBParaSite" id="NBR_0001682401-mRNA-1"/>
    </source>
</evidence>
<dbReference type="AlphaFoldDB" id="A0A0N4YIS1"/>
<accession>A0A0N4YIS1</accession>
<dbReference type="STRING" id="27835.A0A0N4YIS1"/>
<dbReference type="EMBL" id="UYSL01022414">
    <property type="protein sequence ID" value="VDL80420.1"/>
    <property type="molecule type" value="Genomic_DNA"/>
</dbReference>
<sequence length="435" mass="49428">MTNCVNFRFSFSKRILPLHVPPHSGEEKKIFKRDTHKPAPLRIPSFSSQELEHAIESCYWKCCEDPSEDYDLLVSGLLRCASSSCLTSSSLASRLDARAMELLEQRRAVKLDPNASHLEKVTISKACRLAVKESVQAYRRLKLLEAAQKGSSIKRCKRDLCDQKAVMSALMDKDGVTQTSRRAIEAVVQNFYTDLFRSSIPVAKCVMPPAEEAPPILESEVAYAIRRMKPGTAPGPDSISADLLRAGGSALCSLLTKHFNHYLRLGRIPNVAAFSSIREVTDQVKDAGLRASLFNASVLPAMCYTTETWPDNKAVAKAMQTTHRALERCFLKTSLRQQREQGIRSSELREKSQLADPLQYMKKSKYRWAGHLLRRKDDRWSLRVTEWLPRDHKRPLGRPPTRWADSFSKSFRERSLPHWMQVARDRAVWKSCGPR</sequence>
<dbReference type="OMA" id="HAIESCY"/>
<gene>
    <name evidence="1" type="ORF">NBR_LOCUS16825</name>
</gene>
<evidence type="ECO:0000313" key="2">
    <source>
        <dbReference type="Proteomes" id="UP000271162"/>
    </source>
</evidence>
<reference evidence="1 2" key="2">
    <citation type="submission" date="2018-11" db="EMBL/GenBank/DDBJ databases">
        <authorList>
            <consortium name="Pathogen Informatics"/>
        </authorList>
    </citation>
    <scope>NUCLEOTIDE SEQUENCE [LARGE SCALE GENOMIC DNA]</scope>
</reference>
<protein>
    <submittedName>
        <fullName evidence="3">Reverse transcriptase domain-containing protein</fullName>
    </submittedName>
</protein>
<evidence type="ECO:0000313" key="1">
    <source>
        <dbReference type="EMBL" id="VDL80420.1"/>
    </source>
</evidence>